<comment type="cofactor">
    <cofactor evidence="18">
        <name>Co(2+)</name>
        <dbReference type="ChEBI" id="CHEBI:48828"/>
    </cofactor>
    <cofactor evidence="18">
        <name>Zn(2+)</name>
        <dbReference type="ChEBI" id="CHEBI:29105"/>
    </cofactor>
    <text evidence="18">Binds 1 divalent metal cation per subunit. Can use either Co(2+) or Zn(2+).</text>
</comment>
<dbReference type="GO" id="GO:0003856">
    <property type="term" value="F:3-dehydroquinate synthase activity"/>
    <property type="evidence" value="ECO:0007669"/>
    <property type="project" value="UniProtKB-UniRule"/>
</dbReference>
<feature type="binding site" evidence="18">
    <location>
        <begin position="105"/>
        <end position="109"/>
    </location>
    <ligand>
        <name>NAD(+)</name>
        <dbReference type="ChEBI" id="CHEBI:57540"/>
    </ligand>
</feature>
<evidence type="ECO:0000256" key="13">
    <source>
        <dbReference type="ARBA" id="ARBA00022833"/>
    </source>
</evidence>
<dbReference type="NCBIfam" id="TIGR01357">
    <property type="entry name" value="aroB"/>
    <property type="match status" value="1"/>
</dbReference>
<dbReference type="GO" id="GO:0008652">
    <property type="term" value="P:amino acid biosynthetic process"/>
    <property type="evidence" value="ECO:0007669"/>
    <property type="project" value="UniProtKB-KW"/>
</dbReference>
<dbReference type="GO" id="GO:0046872">
    <property type="term" value="F:metal ion binding"/>
    <property type="evidence" value="ECO:0007669"/>
    <property type="project" value="UniProtKB-KW"/>
</dbReference>
<comment type="pathway">
    <text evidence="5 18">Metabolic intermediate biosynthesis; chorismate biosynthesis; chorismate from D-erythrose 4-phosphate and phosphoenolpyruvate: step 2/7.</text>
</comment>
<dbReference type="InterPro" id="IPR030963">
    <property type="entry name" value="DHQ_synth_fam"/>
</dbReference>
<proteinExistence type="inferred from homology"/>
<dbReference type="GO" id="GO:0009073">
    <property type="term" value="P:aromatic amino acid family biosynthetic process"/>
    <property type="evidence" value="ECO:0007669"/>
    <property type="project" value="UniProtKB-KW"/>
</dbReference>
<keyword evidence="16 18" id="KW-0456">Lyase</keyword>
<comment type="catalytic activity">
    <reaction evidence="1 18">
        <text>7-phospho-2-dehydro-3-deoxy-D-arabino-heptonate = 3-dehydroquinate + phosphate</text>
        <dbReference type="Rhea" id="RHEA:21968"/>
        <dbReference type="ChEBI" id="CHEBI:32364"/>
        <dbReference type="ChEBI" id="CHEBI:43474"/>
        <dbReference type="ChEBI" id="CHEBI:58394"/>
        <dbReference type="EC" id="4.2.3.4"/>
    </reaction>
</comment>
<dbReference type="CDD" id="cd08195">
    <property type="entry name" value="DHQS"/>
    <property type="match status" value="1"/>
</dbReference>
<protein>
    <recommendedName>
        <fullName evidence="8 18">3-dehydroquinate synthase</fullName>
        <shortName evidence="18">DHQS</shortName>
        <ecNumber evidence="7 18">4.2.3.4</ecNumber>
    </recommendedName>
</protein>
<evidence type="ECO:0000256" key="7">
    <source>
        <dbReference type="ARBA" id="ARBA00013031"/>
    </source>
</evidence>
<dbReference type="Gene3D" id="3.40.50.1970">
    <property type="match status" value="1"/>
</dbReference>
<comment type="cofactor">
    <cofactor evidence="2 18">
        <name>NAD(+)</name>
        <dbReference type="ChEBI" id="CHEBI:57540"/>
    </cofactor>
</comment>
<dbReference type="InterPro" id="IPR016037">
    <property type="entry name" value="DHQ_synth_AroB"/>
</dbReference>
<dbReference type="PANTHER" id="PTHR43622">
    <property type="entry name" value="3-DEHYDROQUINATE SYNTHASE"/>
    <property type="match status" value="1"/>
</dbReference>
<keyword evidence="10 18" id="KW-0028">Amino-acid biosynthesis</keyword>
<evidence type="ECO:0000256" key="6">
    <source>
        <dbReference type="ARBA" id="ARBA00005412"/>
    </source>
</evidence>
<dbReference type="GO" id="GO:0005737">
    <property type="term" value="C:cytoplasm"/>
    <property type="evidence" value="ECO:0007669"/>
    <property type="project" value="UniProtKB-SubCell"/>
</dbReference>
<dbReference type="HAMAP" id="MF_00110">
    <property type="entry name" value="DHQ_synthase"/>
    <property type="match status" value="1"/>
</dbReference>
<evidence type="ECO:0000256" key="8">
    <source>
        <dbReference type="ARBA" id="ARBA00017684"/>
    </source>
</evidence>
<evidence type="ECO:0000256" key="12">
    <source>
        <dbReference type="ARBA" id="ARBA00022741"/>
    </source>
</evidence>
<dbReference type="GO" id="GO:0000166">
    <property type="term" value="F:nucleotide binding"/>
    <property type="evidence" value="ECO:0007669"/>
    <property type="project" value="UniProtKB-KW"/>
</dbReference>
<evidence type="ECO:0000313" key="22">
    <source>
        <dbReference type="Proteomes" id="UP000886785"/>
    </source>
</evidence>
<dbReference type="GO" id="GO:0009423">
    <property type="term" value="P:chorismate biosynthetic process"/>
    <property type="evidence" value="ECO:0007669"/>
    <property type="project" value="UniProtKB-UniRule"/>
</dbReference>
<feature type="binding site" evidence="18">
    <location>
        <position position="142"/>
    </location>
    <ligand>
        <name>NAD(+)</name>
        <dbReference type="ChEBI" id="CHEBI:57540"/>
    </ligand>
</feature>
<sequence>MEMTVHTAAPYQILIARGCLDETGPRAAKLFRANGKAMIVSDSNVMPLYGDRVEKSLEAAGITCFRFTFPAGETSKRLSVIEQIYAALAENRFTRTDFLVALGGGVVGDMTGFAAATFLRGMGFVQIPTSLLAQVDSSVGGKTGVDLPQGKNLVGAFHQPRLVLIDPDTLGTLPPRYFADGMGEVIKYGCIRSRNLFDSLAQSRLTPDHPDLERVLYECVDIKRIVVEHDEHDTGERMILNFGHTLGHALEKLHNFEVLSHGEAVGIGMVLVTEAAERNGITPSGTAARIRSLLTLYGLPTEDPSIPLSDAVAATSVDKKSLGGSLNLVVLSELGNAVVHPVPKAEVPAFFGEGTR</sequence>
<dbReference type="InterPro" id="IPR056179">
    <property type="entry name" value="DHQS_C"/>
</dbReference>
<keyword evidence="17 18" id="KW-0170">Cobalt</keyword>
<feature type="domain" description="3-dehydroquinate synthase C-terminal" evidence="20">
    <location>
        <begin position="181"/>
        <end position="321"/>
    </location>
</feature>
<dbReference type="AlphaFoldDB" id="A0A9D1DQ73"/>
<keyword evidence="12 18" id="KW-0547">Nucleotide-binding</keyword>
<evidence type="ECO:0000256" key="2">
    <source>
        <dbReference type="ARBA" id="ARBA00001911"/>
    </source>
</evidence>
<evidence type="ECO:0000256" key="11">
    <source>
        <dbReference type="ARBA" id="ARBA00022723"/>
    </source>
</evidence>
<feature type="domain" description="3-dehydroquinate synthase N-terminal" evidence="19">
    <location>
        <begin position="67"/>
        <end position="178"/>
    </location>
</feature>
<accession>A0A9D1DQ73</accession>
<feature type="binding site" evidence="18">
    <location>
        <position position="244"/>
    </location>
    <ligand>
        <name>Zn(2+)</name>
        <dbReference type="ChEBI" id="CHEBI:29105"/>
    </ligand>
</feature>
<dbReference type="InterPro" id="IPR050071">
    <property type="entry name" value="Dehydroquinate_synthase"/>
</dbReference>
<evidence type="ECO:0000256" key="15">
    <source>
        <dbReference type="ARBA" id="ARBA00023141"/>
    </source>
</evidence>
<feature type="binding site" evidence="18">
    <location>
        <position position="184"/>
    </location>
    <ligand>
        <name>Zn(2+)</name>
        <dbReference type="ChEBI" id="CHEBI:29105"/>
    </ligand>
</feature>
<dbReference type="EC" id="4.2.3.4" evidence="7 18"/>
<dbReference type="FunFam" id="3.40.50.1970:FF:000007">
    <property type="entry name" value="Pentafunctional AROM polypeptide"/>
    <property type="match status" value="1"/>
</dbReference>
<evidence type="ECO:0000313" key="21">
    <source>
        <dbReference type="EMBL" id="HIR56982.1"/>
    </source>
</evidence>
<dbReference type="InterPro" id="IPR030960">
    <property type="entry name" value="DHQS/DOIS_N"/>
</dbReference>
<organism evidence="21 22">
    <name type="scientific">Candidatus Gallacutalibacter pullicola</name>
    <dbReference type="NCBI Taxonomy" id="2840830"/>
    <lineage>
        <taxon>Bacteria</taxon>
        <taxon>Bacillati</taxon>
        <taxon>Bacillota</taxon>
        <taxon>Clostridia</taxon>
        <taxon>Eubacteriales</taxon>
        <taxon>Candidatus Gallacutalibacter</taxon>
    </lineage>
</organism>
<evidence type="ECO:0000256" key="5">
    <source>
        <dbReference type="ARBA" id="ARBA00004661"/>
    </source>
</evidence>
<reference evidence="21" key="2">
    <citation type="journal article" date="2021" name="PeerJ">
        <title>Extensive microbial diversity within the chicken gut microbiome revealed by metagenomics and culture.</title>
        <authorList>
            <person name="Gilroy R."/>
            <person name="Ravi A."/>
            <person name="Getino M."/>
            <person name="Pursley I."/>
            <person name="Horton D.L."/>
            <person name="Alikhan N.F."/>
            <person name="Baker D."/>
            <person name="Gharbi K."/>
            <person name="Hall N."/>
            <person name="Watson M."/>
            <person name="Adriaenssens E.M."/>
            <person name="Foster-Nyarko E."/>
            <person name="Jarju S."/>
            <person name="Secka A."/>
            <person name="Antonio M."/>
            <person name="Oren A."/>
            <person name="Chaudhuri R.R."/>
            <person name="La Ragione R."/>
            <person name="Hildebrand F."/>
            <person name="Pallen M.J."/>
        </authorList>
    </citation>
    <scope>NUCLEOTIDE SEQUENCE</scope>
    <source>
        <strain evidence="21">ChiSjej1B19-7085</strain>
    </source>
</reference>
<dbReference type="SUPFAM" id="SSF56796">
    <property type="entry name" value="Dehydroquinate synthase-like"/>
    <property type="match status" value="1"/>
</dbReference>
<keyword evidence="11 18" id="KW-0479">Metal-binding</keyword>
<evidence type="ECO:0000259" key="19">
    <source>
        <dbReference type="Pfam" id="PF01761"/>
    </source>
</evidence>
<dbReference type="PIRSF" id="PIRSF001455">
    <property type="entry name" value="DHQ_synth"/>
    <property type="match status" value="1"/>
</dbReference>
<dbReference type="Pfam" id="PF24621">
    <property type="entry name" value="DHQS_C"/>
    <property type="match status" value="1"/>
</dbReference>
<evidence type="ECO:0000259" key="20">
    <source>
        <dbReference type="Pfam" id="PF24621"/>
    </source>
</evidence>
<feature type="binding site" evidence="18">
    <location>
        <begin position="129"/>
        <end position="130"/>
    </location>
    <ligand>
        <name>NAD(+)</name>
        <dbReference type="ChEBI" id="CHEBI:57540"/>
    </ligand>
</feature>
<comment type="subcellular location">
    <subcellularLocation>
        <location evidence="4 18">Cytoplasm</location>
    </subcellularLocation>
</comment>
<comment type="function">
    <text evidence="18">Catalyzes the conversion of 3-deoxy-D-arabino-heptulosonate 7-phosphate (DAHP) to dehydroquinate (DHQ).</text>
</comment>
<gene>
    <name evidence="18 21" type="primary">aroB</name>
    <name evidence="21" type="ORF">IAA54_04880</name>
</gene>
<keyword evidence="15 18" id="KW-0057">Aromatic amino acid biosynthesis</keyword>
<keyword evidence="14 18" id="KW-0520">NAD</keyword>
<comment type="cofactor">
    <cofactor evidence="3">
        <name>Zn(2+)</name>
        <dbReference type="ChEBI" id="CHEBI:29105"/>
    </cofactor>
</comment>
<comment type="caution">
    <text evidence="18">Lacks conserved residue(s) required for the propagation of feature annotation.</text>
</comment>
<evidence type="ECO:0000256" key="18">
    <source>
        <dbReference type="HAMAP-Rule" id="MF_00110"/>
    </source>
</evidence>
<feature type="binding site" evidence="18">
    <location>
        <position position="261"/>
    </location>
    <ligand>
        <name>Zn(2+)</name>
        <dbReference type="ChEBI" id="CHEBI:29105"/>
    </ligand>
</feature>
<feature type="binding site" evidence="18">
    <location>
        <position position="151"/>
    </location>
    <ligand>
        <name>NAD(+)</name>
        <dbReference type="ChEBI" id="CHEBI:57540"/>
    </ligand>
</feature>
<comment type="caution">
    <text evidence="21">The sequence shown here is derived from an EMBL/GenBank/DDBJ whole genome shotgun (WGS) entry which is preliminary data.</text>
</comment>
<evidence type="ECO:0000256" key="1">
    <source>
        <dbReference type="ARBA" id="ARBA00001393"/>
    </source>
</evidence>
<name>A0A9D1DQ73_9FIRM</name>
<dbReference type="Gene3D" id="1.20.1090.10">
    <property type="entry name" value="Dehydroquinate synthase-like - alpha domain"/>
    <property type="match status" value="1"/>
</dbReference>
<evidence type="ECO:0000256" key="14">
    <source>
        <dbReference type="ARBA" id="ARBA00023027"/>
    </source>
</evidence>
<evidence type="ECO:0000256" key="17">
    <source>
        <dbReference type="ARBA" id="ARBA00023285"/>
    </source>
</evidence>
<feature type="binding site" evidence="18">
    <location>
        <begin position="169"/>
        <end position="172"/>
    </location>
    <ligand>
        <name>NAD(+)</name>
        <dbReference type="ChEBI" id="CHEBI:57540"/>
    </ligand>
</feature>
<evidence type="ECO:0000256" key="10">
    <source>
        <dbReference type="ARBA" id="ARBA00022605"/>
    </source>
</evidence>
<reference evidence="21" key="1">
    <citation type="submission" date="2020-10" db="EMBL/GenBank/DDBJ databases">
        <authorList>
            <person name="Gilroy R."/>
        </authorList>
    </citation>
    <scope>NUCLEOTIDE SEQUENCE</scope>
    <source>
        <strain evidence="21">ChiSjej1B19-7085</strain>
    </source>
</reference>
<dbReference type="Pfam" id="PF01761">
    <property type="entry name" value="DHQ_synthase"/>
    <property type="match status" value="1"/>
</dbReference>
<evidence type="ECO:0000256" key="3">
    <source>
        <dbReference type="ARBA" id="ARBA00001947"/>
    </source>
</evidence>
<dbReference type="Proteomes" id="UP000886785">
    <property type="component" value="Unassembled WGS sequence"/>
</dbReference>
<evidence type="ECO:0000256" key="4">
    <source>
        <dbReference type="ARBA" id="ARBA00004496"/>
    </source>
</evidence>
<keyword evidence="13 18" id="KW-0862">Zinc</keyword>
<evidence type="ECO:0000256" key="16">
    <source>
        <dbReference type="ARBA" id="ARBA00023239"/>
    </source>
</evidence>
<dbReference type="EMBL" id="DVHF01000054">
    <property type="protein sequence ID" value="HIR56982.1"/>
    <property type="molecule type" value="Genomic_DNA"/>
</dbReference>
<comment type="similarity">
    <text evidence="6 18">Belongs to the sugar phosphate cyclases superfamily. Dehydroquinate synthase family.</text>
</comment>
<evidence type="ECO:0000256" key="9">
    <source>
        <dbReference type="ARBA" id="ARBA00022490"/>
    </source>
</evidence>
<dbReference type="PANTHER" id="PTHR43622:SF7">
    <property type="entry name" value="3-DEHYDROQUINATE SYNTHASE, CHLOROPLASTIC"/>
    <property type="match status" value="1"/>
</dbReference>
<keyword evidence="9 18" id="KW-0963">Cytoplasm</keyword>